<evidence type="ECO:0000313" key="1">
    <source>
        <dbReference type="EMBL" id="KKM73605.1"/>
    </source>
</evidence>
<feature type="non-terminal residue" evidence="1">
    <location>
        <position position="1"/>
    </location>
</feature>
<organism evidence="1">
    <name type="scientific">marine sediment metagenome</name>
    <dbReference type="NCBI Taxonomy" id="412755"/>
    <lineage>
        <taxon>unclassified sequences</taxon>
        <taxon>metagenomes</taxon>
        <taxon>ecological metagenomes</taxon>
    </lineage>
</organism>
<comment type="caution">
    <text evidence="1">The sequence shown here is derived from an EMBL/GenBank/DDBJ whole genome shotgun (WGS) entry which is preliminary data.</text>
</comment>
<protein>
    <submittedName>
        <fullName evidence="1">Uncharacterized protein</fullName>
    </submittedName>
</protein>
<accession>A0A0F9MA92</accession>
<sequence length="40" mass="4606">RAYYIKYSSDISINLKTGMGRCFSFSDRVTSVKIKITEVK</sequence>
<proteinExistence type="predicted"/>
<dbReference type="AlphaFoldDB" id="A0A0F9MA92"/>
<dbReference type="EMBL" id="LAZR01009278">
    <property type="protein sequence ID" value="KKM73605.1"/>
    <property type="molecule type" value="Genomic_DNA"/>
</dbReference>
<reference evidence="1" key="1">
    <citation type="journal article" date="2015" name="Nature">
        <title>Complex archaea that bridge the gap between prokaryotes and eukaryotes.</title>
        <authorList>
            <person name="Spang A."/>
            <person name="Saw J.H."/>
            <person name="Jorgensen S.L."/>
            <person name="Zaremba-Niedzwiedzka K."/>
            <person name="Martijn J."/>
            <person name="Lind A.E."/>
            <person name="van Eijk R."/>
            <person name="Schleper C."/>
            <person name="Guy L."/>
            <person name="Ettema T.J."/>
        </authorList>
    </citation>
    <scope>NUCLEOTIDE SEQUENCE</scope>
</reference>
<name>A0A0F9MA92_9ZZZZ</name>
<gene>
    <name evidence="1" type="ORF">LCGC14_1408900</name>
</gene>